<dbReference type="SUPFAM" id="SSF55229">
    <property type="entry name" value="Cell division protein MinE topological specificity domain"/>
    <property type="match status" value="1"/>
</dbReference>
<comment type="function">
    <text evidence="5 6">Prevents the cell division inhibition by proteins MinC and MinD at internal division sites while permitting inhibition at polar sites. This ensures cell division at the proper site by restricting the formation of a division septum at the midpoint of the long axis of the cell.</text>
</comment>
<accession>A0A521G2I6</accession>
<evidence type="ECO:0000256" key="3">
    <source>
        <dbReference type="ARBA" id="ARBA00022618"/>
    </source>
</evidence>
<evidence type="ECO:0000256" key="5">
    <source>
        <dbReference type="ARBA" id="ARBA00025265"/>
    </source>
</evidence>
<keyword evidence="8" id="KW-1185">Reference proteome</keyword>
<keyword evidence="4 6" id="KW-0131">Cell cycle</keyword>
<evidence type="ECO:0000313" key="8">
    <source>
        <dbReference type="Proteomes" id="UP000316238"/>
    </source>
</evidence>
<dbReference type="InterPro" id="IPR036707">
    <property type="entry name" value="MinE_sf"/>
</dbReference>
<dbReference type="Pfam" id="PF03776">
    <property type="entry name" value="MinE"/>
    <property type="match status" value="1"/>
</dbReference>
<dbReference type="Proteomes" id="UP000316238">
    <property type="component" value="Unassembled WGS sequence"/>
</dbReference>
<organism evidence="7 8">
    <name type="scientific">Candidatus Electronema aureum</name>
    <dbReference type="NCBI Taxonomy" id="2005002"/>
    <lineage>
        <taxon>Bacteria</taxon>
        <taxon>Pseudomonadati</taxon>
        <taxon>Thermodesulfobacteriota</taxon>
        <taxon>Desulfobulbia</taxon>
        <taxon>Desulfobulbales</taxon>
        <taxon>Desulfobulbaceae</taxon>
        <taxon>Candidatus Electronema</taxon>
    </lineage>
</organism>
<evidence type="ECO:0000256" key="2">
    <source>
        <dbReference type="ARBA" id="ARBA00020112"/>
    </source>
</evidence>
<gene>
    <name evidence="6" type="primary">minE</name>
    <name evidence="7" type="ORF">CDV28_10952</name>
</gene>
<proteinExistence type="inferred from homology"/>
<comment type="caution">
    <text evidence="7">The sequence shown here is derived from an EMBL/GenBank/DDBJ whole genome shotgun (WGS) entry which is preliminary data.</text>
</comment>
<name>A0A521G2I6_9BACT</name>
<dbReference type="NCBIfam" id="TIGR01215">
    <property type="entry name" value="minE"/>
    <property type="match status" value="1"/>
</dbReference>
<protein>
    <recommendedName>
        <fullName evidence="2 6">Cell division topological specificity factor</fullName>
    </recommendedName>
</protein>
<keyword evidence="3 6" id="KW-0132">Cell division</keyword>
<comment type="similarity">
    <text evidence="1 6">Belongs to the MinE family.</text>
</comment>
<dbReference type="InterPro" id="IPR005527">
    <property type="entry name" value="MinE"/>
</dbReference>
<evidence type="ECO:0000313" key="7">
    <source>
        <dbReference type="EMBL" id="TAA75239.1"/>
    </source>
</evidence>
<evidence type="ECO:0000256" key="1">
    <source>
        <dbReference type="ARBA" id="ARBA00008168"/>
    </source>
</evidence>
<dbReference type="HAMAP" id="MF_00262">
    <property type="entry name" value="MinE"/>
    <property type="match status" value="1"/>
</dbReference>
<dbReference type="EMBL" id="NQJD01000009">
    <property type="protein sequence ID" value="TAA75239.1"/>
    <property type="molecule type" value="Genomic_DNA"/>
</dbReference>
<evidence type="ECO:0000256" key="6">
    <source>
        <dbReference type="HAMAP-Rule" id="MF_00262"/>
    </source>
</evidence>
<dbReference type="GO" id="GO:0032955">
    <property type="term" value="P:regulation of division septum assembly"/>
    <property type="evidence" value="ECO:0007669"/>
    <property type="project" value="InterPro"/>
</dbReference>
<evidence type="ECO:0000256" key="4">
    <source>
        <dbReference type="ARBA" id="ARBA00023306"/>
    </source>
</evidence>
<dbReference type="Gene3D" id="3.30.1070.10">
    <property type="entry name" value="Cell division topological specificity factor MinE"/>
    <property type="match status" value="1"/>
</dbReference>
<sequence length="99" mass="11629">MGLFDYFNANRKSAEVAKERLSILITRDKIQRDRPSFLPQLQDELLAVIKKYVDINQDDISITLDREQDCEILELNITLPEKSCQQREDKPLPERAREP</sequence>
<dbReference type="FunFam" id="3.30.1070.10:FF:000001">
    <property type="entry name" value="Cell division topological specificity factor"/>
    <property type="match status" value="1"/>
</dbReference>
<reference evidence="7" key="1">
    <citation type="submission" date="2017-07" db="EMBL/GenBank/DDBJ databases">
        <title>The cable genome - Insights into the physiology and evolution of filamentous bacteria capable of sulfide oxidation via long distance electron transfer.</title>
        <authorList>
            <person name="Thorup C."/>
            <person name="Bjerg J.T."/>
            <person name="Schreiber L."/>
            <person name="Nielsen L.P."/>
            <person name="Kjeldsen K.U."/>
            <person name="Boesen T."/>
            <person name="Boggild A."/>
            <person name="Meysman F."/>
            <person name="Geelhoed J."/>
            <person name="Schramm A."/>
        </authorList>
    </citation>
    <scope>NUCLEOTIDE SEQUENCE [LARGE SCALE GENOMIC DNA]</scope>
    <source>
        <strain evidence="7">GS</strain>
    </source>
</reference>
<dbReference type="AlphaFoldDB" id="A0A521G2I6"/>
<dbReference type="GO" id="GO:0051301">
    <property type="term" value="P:cell division"/>
    <property type="evidence" value="ECO:0007669"/>
    <property type="project" value="UniProtKB-KW"/>
</dbReference>
<dbReference type="NCBIfam" id="NF001422">
    <property type="entry name" value="PRK00296.1"/>
    <property type="match status" value="1"/>
</dbReference>
<dbReference type="GO" id="GO:0042802">
    <property type="term" value="F:identical protein binding"/>
    <property type="evidence" value="ECO:0007669"/>
    <property type="project" value="UniProtKB-ARBA"/>
</dbReference>